<dbReference type="AlphaFoldDB" id="A0A4X2LW50"/>
<sequence>MHPDLSPPLHTKEHNILFNLLKEFHTKHSVLKFYGHWNDLDREMQKWLKRGNGERRAKNRAFGEAE</sequence>
<proteinExistence type="predicted"/>
<protein>
    <submittedName>
        <fullName evidence="1">Uncharacterized protein</fullName>
    </submittedName>
</protein>
<evidence type="ECO:0000313" key="1">
    <source>
        <dbReference type="Ensembl" id="ENSVURP00010025725.1"/>
    </source>
</evidence>
<reference evidence="1" key="3">
    <citation type="submission" date="2025-09" db="UniProtKB">
        <authorList>
            <consortium name="Ensembl"/>
        </authorList>
    </citation>
    <scope>IDENTIFICATION</scope>
</reference>
<dbReference type="OMA" id="CLKNENM"/>
<name>A0A4X2LW50_VOMUR</name>
<accession>A0A4X2LW50</accession>
<evidence type="ECO:0000313" key="2">
    <source>
        <dbReference type="Proteomes" id="UP000314987"/>
    </source>
</evidence>
<reference evidence="1" key="2">
    <citation type="submission" date="2025-08" db="UniProtKB">
        <authorList>
            <consortium name="Ensembl"/>
        </authorList>
    </citation>
    <scope>IDENTIFICATION</scope>
</reference>
<dbReference type="Ensembl" id="ENSVURT00010029292.1">
    <property type="protein sequence ID" value="ENSVURP00010025725.1"/>
    <property type="gene ID" value="ENSVURG00010019704.1"/>
</dbReference>
<reference evidence="2" key="1">
    <citation type="submission" date="2018-12" db="EMBL/GenBank/DDBJ databases">
        <authorList>
            <person name="Yazar S."/>
        </authorList>
    </citation>
    <scope>NUCLEOTIDE SEQUENCE [LARGE SCALE GENOMIC DNA]</scope>
</reference>
<keyword evidence="2" id="KW-1185">Reference proteome</keyword>
<dbReference type="Proteomes" id="UP000314987">
    <property type="component" value="Unassembled WGS sequence"/>
</dbReference>
<organism evidence="1 2">
    <name type="scientific">Vombatus ursinus</name>
    <name type="common">Common wombat</name>
    <dbReference type="NCBI Taxonomy" id="29139"/>
    <lineage>
        <taxon>Eukaryota</taxon>
        <taxon>Metazoa</taxon>
        <taxon>Chordata</taxon>
        <taxon>Craniata</taxon>
        <taxon>Vertebrata</taxon>
        <taxon>Euteleostomi</taxon>
        <taxon>Mammalia</taxon>
        <taxon>Metatheria</taxon>
        <taxon>Diprotodontia</taxon>
        <taxon>Vombatidae</taxon>
        <taxon>Vombatus</taxon>
    </lineage>
</organism>
<dbReference type="STRING" id="29139.ENSVURP00010025725"/>